<organism evidence="2 3">
    <name type="scientific">Mytilus coruscus</name>
    <name type="common">Sea mussel</name>
    <dbReference type="NCBI Taxonomy" id="42192"/>
    <lineage>
        <taxon>Eukaryota</taxon>
        <taxon>Metazoa</taxon>
        <taxon>Spiralia</taxon>
        <taxon>Lophotrochozoa</taxon>
        <taxon>Mollusca</taxon>
        <taxon>Bivalvia</taxon>
        <taxon>Autobranchia</taxon>
        <taxon>Pteriomorphia</taxon>
        <taxon>Mytilida</taxon>
        <taxon>Mytiloidea</taxon>
        <taxon>Mytilidae</taxon>
        <taxon>Mytilinae</taxon>
        <taxon>Mytilus</taxon>
    </lineage>
</organism>
<dbReference type="PANTHER" id="PTHR33845:SF1">
    <property type="entry name" value="C2H2-TYPE DOMAIN-CONTAINING PROTEIN"/>
    <property type="match status" value="1"/>
</dbReference>
<sequence>MLSIKDNLYNQWNIFHRQETYFTRKGTNLKNSELISLGIYNGCKIKCKVLISNTPEENECYNECFDQDDTKESIYTSGYKLRERPIQQMKSCVASGKKNIVTVAGMKTALDSGTGVAGCQVSEYVIDTSKHKLITQKLKGINDFNELQFEEDGILLRKAYNIGKGKFIPNESLDQMERSDQMLFYCTVVGCVKRFATLNGLENHLLIGRHFLQLQRETIYDKIRHQWARLCNEVVFTTKNKSTSTDGTEKEFSTNNMGWAIKKGKRISSFPDSVKNFQLAKFEEGNRTGKKGNPAAVAEEMKKIKNSNGKKMFPINHWLNAGQITSYLSRLCS</sequence>
<accession>A0A6J8DZY4</accession>
<dbReference type="EMBL" id="CACVKT020008219">
    <property type="protein sequence ID" value="CAC5413760.1"/>
    <property type="molecule type" value="Genomic_DNA"/>
</dbReference>
<dbReference type="Proteomes" id="UP000507470">
    <property type="component" value="Unassembled WGS sequence"/>
</dbReference>
<dbReference type="AlphaFoldDB" id="A0A6J8DZY4"/>
<feature type="domain" description="C2H2-type" evidence="1">
    <location>
        <begin position="186"/>
        <end position="210"/>
    </location>
</feature>
<evidence type="ECO:0000259" key="1">
    <source>
        <dbReference type="PROSITE" id="PS00028"/>
    </source>
</evidence>
<dbReference type="PROSITE" id="PS00028">
    <property type="entry name" value="ZINC_FINGER_C2H2_1"/>
    <property type="match status" value="1"/>
</dbReference>
<dbReference type="PANTHER" id="PTHR33845">
    <property type="entry name" value="C2H2-TYPE DOMAIN-CONTAINING PROTEIN"/>
    <property type="match status" value="1"/>
</dbReference>
<keyword evidence="3" id="KW-1185">Reference proteome</keyword>
<evidence type="ECO:0000313" key="3">
    <source>
        <dbReference type="Proteomes" id="UP000507470"/>
    </source>
</evidence>
<dbReference type="InterPro" id="IPR013087">
    <property type="entry name" value="Znf_C2H2_type"/>
</dbReference>
<reference evidence="2 3" key="1">
    <citation type="submission" date="2020-06" db="EMBL/GenBank/DDBJ databases">
        <authorList>
            <person name="Li R."/>
            <person name="Bekaert M."/>
        </authorList>
    </citation>
    <scope>NUCLEOTIDE SEQUENCE [LARGE SCALE GENOMIC DNA]</scope>
    <source>
        <strain evidence="3">wild</strain>
    </source>
</reference>
<name>A0A6J8DZY4_MYTCO</name>
<evidence type="ECO:0000313" key="2">
    <source>
        <dbReference type="EMBL" id="CAC5413760.1"/>
    </source>
</evidence>
<proteinExistence type="predicted"/>
<dbReference type="OrthoDB" id="5959495at2759"/>
<gene>
    <name evidence="2" type="ORF">MCOR_46625</name>
</gene>
<protein>
    <recommendedName>
        <fullName evidence="1">C2H2-type domain-containing protein</fullName>
    </recommendedName>
</protein>